<gene>
    <name evidence="4" type="primary">minC</name>
    <name evidence="7" type="ORF">IAA86_00335</name>
</gene>
<comment type="function">
    <text evidence="4">Cell division inhibitor that blocks the formation of polar Z ring septums. Rapidly oscillates between the poles of the cell to destabilize FtsZ filaments that have formed before they mature into polar Z rings. Prevents FtsZ polymerization.</text>
</comment>
<dbReference type="Gene3D" id="2.160.20.70">
    <property type="match status" value="1"/>
</dbReference>
<feature type="coiled-coil region" evidence="5">
    <location>
        <begin position="141"/>
        <end position="168"/>
    </location>
</feature>
<dbReference type="InterPro" id="IPR016098">
    <property type="entry name" value="CAP/MinC_C"/>
</dbReference>
<name>A0A9D1FGJ5_9BACT</name>
<comment type="similarity">
    <text evidence="4">Belongs to the MinC family.</text>
</comment>
<dbReference type="PANTHER" id="PTHR34108:SF1">
    <property type="entry name" value="SEPTUM SITE-DETERMINING PROTEIN MINC"/>
    <property type="match status" value="1"/>
</dbReference>
<reference evidence="7" key="2">
    <citation type="journal article" date="2021" name="PeerJ">
        <title>Extensive microbial diversity within the chicken gut microbiome revealed by metagenomics and culture.</title>
        <authorList>
            <person name="Gilroy R."/>
            <person name="Ravi A."/>
            <person name="Getino M."/>
            <person name="Pursley I."/>
            <person name="Horton D.L."/>
            <person name="Alikhan N.F."/>
            <person name="Baker D."/>
            <person name="Gharbi K."/>
            <person name="Hall N."/>
            <person name="Watson M."/>
            <person name="Adriaenssens E.M."/>
            <person name="Foster-Nyarko E."/>
            <person name="Jarju S."/>
            <person name="Secka A."/>
            <person name="Antonio M."/>
            <person name="Oren A."/>
            <person name="Chaudhuri R.R."/>
            <person name="La Ragione R."/>
            <person name="Hildebrand F."/>
            <person name="Pallen M.J."/>
        </authorList>
    </citation>
    <scope>NUCLEOTIDE SEQUENCE</scope>
    <source>
        <strain evidence="7">CHK152-2871</strain>
    </source>
</reference>
<evidence type="ECO:0000256" key="1">
    <source>
        <dbReference type="ARBA" id="ARBA00022618"/>
    </source>
</evidence>
<evidence type="ECO:0000313" key="8">
    <source>
        <dbReference type="Proteomes" id="UP000886865"/>
    </source>
</evidence>
<feature type="domain" description="Septum formation inhibitor MinC C-terminal" evidence="6">
    <location>
        <begin position="189"/>
        <end position="286"/>
    </location>
</feature>
<dbReference type="GO" id="GO:0000902">
    <property type="term" value="P:cell morphogenesis"/>
    <property type="evidence" value="ECO:0007669"/>
    <property type="project" value="InterPro"/>
</dbReference>
<dbReference type="PANTHER" id="PTHR34108">
    <property type="entry name" value="SEPTUM SITE-DETERMINING PROTEIN MINC"/>
    <property type="match status" value="1"/>
</dbReference>
<keyword evidence="1 4" id="KW-0132">Cell division</keyword>
<dbReference type="GO" id="GO:1901891">
    <property type="term" value="P:regulation of cell septum assembly"/>
    <property type="evidence" value="ECO:0007669"/>
    <property type="project" value="InterPro"/>
</dbReference>
<dbReference type="AlphaFoldDB" id="A0A9D1FGJ5"/>
<protein>
    <recommendedName>
        <fullName evidence="4">Probable septum site-determining protein MinC</fullName>
    </recommendedName>
</protein>
<dbReference type="InterPro" id="IPR013033">
    <property type="entry name" value="MinC"/>
</dbReference>
<comment type="subunit">
    <text evidence="4">Interacts with MinD and FtsZ.</text>
</comment>
<sequence length="297" mass="33234">MNSELFVIDLRGCNNTGEIITSVSSAFEVPMARERKIGLKLSNIALNQAQMLSIQSLIASYASELCFVETSSETTKEICENMGIEVQTPQYNELSNTAQSEFSFEIPKKEGEEETKAQENILSTEVPKEEGFEEFKPIEFNEENLQTMETYKKAYDENEEEKQTWEEVDYYAPPTDEPVVVDSKQTIYVTQTLRSGQVLEFDGNVVIIGDCHPGSEIKATGDITVWGVLGSIAHAGAKGNRDAKIRALKMNAVQLRIADCYSRRPDGTNIPYIIKSSVFTPEEARIVDDSIVLFKIN</sequence>
<keyword evidence="2 4" id="KW-0717">Septation</keyword>
<evidence type="ECO:0000256" key="3">
    <source>
        <dbReference type="ARBA" id="ARBA00023306"/>
    </source>
</evidence>
<accession>A0A9D1FGJ5</accession>
<proteinExistence type="inferred from homology"/>
<dbReference type="Pfam" id="PF03775">
    <property type="entry name" value="MinC_C"/>
    <property type="match status" value="1"/>
</dbReference>
<dbReference type="HAMAP" id="MF_00267">
    <property type="entry name" value="MinC"/>
    <property type="match status" value="1"/>
</dbReference>
<evidence type="ECO:0000259" key="6">
    <source>
        <dbReference type="Pfam" id="PF03775"/>
    </source>
</evidence>
<dbReference type="EMBL" id="DVJQ01000002">
    <property type="protein sequence ID" value="HIS73451.1"/>
    <property type="molecule type" value="Genomic_DNA"/>
</dbReference>
<organism evidence="7 8">
    <name type="scientific">Candidatus Galligastranaerophilus intestinavium</name>
    <dbReference type="NCBI Taxonomy" id="2840836"/>
    <lineage>
        <taxon>Bacteria</taxon>
        <taxon>Candidatus Galligastranaerophilus</taxon>
    </lineage>
</organism>
<dbReference type="InterPro" id="IPR036145">
    <property type="entry name" value="MinC_C_sf"/>
</dbReference>
<keyword evidence="3 4" id="KW-0131">Cell cycle</keyword>
<dbReference type="SUPFAM" id="SSF63848">
    <property type="entry name" value="Cell-division inhibitor MinC, C-terminal domain"/>
    <property type="match status" value="1"/>
</dbReference>
<reference evidence="7" key="1">
    <citation type="submission" date="2020-10" db="EMBL/GenBank/DDBJ databases">
        <authorList>
            <person name="Gilroy R."/>
        </authorList>
    </citation>
    <scope>NUCLEOTIDE SEQUENCE</scope>
    <source>
        <strain evidence="7">CHK152-2871</strain>
    </source>
</reference>
<dbReference type="Proteomes" id="UP000886865">
    <property type="component" value="Unassembled WGS sequence"/>
</dbReference>
<comment type="caution">
    <text evidence="7">The sequence shown here is derived from an EMBL/GenBank/DDBJ whole genome shotgun (WGS) entry which is preliminary data.</text>
</comment>
<evidence type="ECO:0000256" key="4">
    <source>
        <dbReference type="HAMAP-Rule" id="MF_00267"/>
    </source>
</evidence>
<evidence type="ECO:0000256" key="2">
    <source>
        <dbReference type="ARBA" id="ARBA00023210"/>
    </source>
</evidence>
<dbReference type="GO" id="GO:0000917">
    <property type="term" value="P:division septum assembly"/>
    <property type="evidence" value="ECO:0007669"/>
    <property type="project" value="UniProtKB-KW"/>
</dbReference>
<evidence type="ECO:0000313" key="7">
    <source>
        <dbReference type="EMBL" id="HIS73451.1"/>
    </source>
</evidence>
<dbReference type="InterPro" id="IPR005526">
    <property type="entry name" value="Septum_form_inhib_MinC_C"/>
</dbReference>
<evidence type="ECO:0000256" key="5">
    <source>
        <dbReference type="SAM" id="Coils"/>
    </source>
</evidence>
<keyword evidence="5" id="KW-0175">Coiled coil</keyword>